<keyword evidence="2" id="KW-1185">Reference proteome</keyword>
<dbReference type="AlphaFoldDB" id="A0A0C2INZ4"/>
<proteinExistence type="predicted"/>
<evidence type="ECO:0000313" key="1">
    <source>
        <dbReference type="EMBL" id="KII67209.1"/>
    </source>
</evidence>
<gene>
    <name evidence="1" type="ORF">RF11_03091</name>
</gene>
<comment type="caution">
    <text evidence="1">The sequence shown here is derived from an EMBL/GenBank/DDBJ whole genome shotgun (WGS) entry which is preliminary data.</text>
</comment>
<name>A0A0C2INZ4_THEKT</name>
<protein>
    <submittedName>
        <fullName evidence="1">Uncharacterized protein</fullName>
    </submittedName>
</protein>
<accession>A0A0C2INZ4</accession>
<organism evidence="1 2">
    <name type="scientific">Thelohanellus kitauei</name>
    <name type="common">Myxosporean</name>
    <dbReference type="NCBI Taxonomy" id="669202"/>
    <lineage>
        <taxon>Eukaryota</taxon>
        <taxon>Metazoa</taxon>
        <taxon>Cnidaria</taxon>
        <taxon>Myxozoa</taxon>
        <taxon>Myxosporea</taxon>
        <taxon>Bivalvulida</taxon>
        <taxon>Platysporina</taxon>
        <taxon>Myxobolidae</taxon>
        <taxon>Thelohanellus</taxon>
    </lineage>
</organism>
<dbReference type="EMBL" id="JWZT01003277">
    <property type="protein sequence ID" value="KII67209.1"/>
    <property type="molecule type" value="Genomic_DNA"/>
</dbReference>
<reference evidence="1 2" key="1">
    <citation type="journal article" date="2014" name="Genome Biol. Evol.">
        <title>The genome of the myxosporean Thelohanellus kitauei shows adaptations to nutrient acquisition within its fish host.</title>
        <authorList>
            <person name="Yang Y."/>
            <person name="Xiong J."/>
            <person name="Zhou Z."/>
            <person name="Huo F."/>
            <person name="Miao W."/>
            <person name="Ran C."/>
            <person name="Liu Y."/>
            <person name="Zhang J."/>
            <person name="Feng J."/>
            <person name="Wang M."/>
            <person name="Wang M."/>
            <person name="Wang L."/>
            <person name="Yao B."/>
        </authorList>
    </citation>
    <scope>NUCLEOTIDE SEQUENCE [LARGE SCALE GENOMIC DNA]</scope>
    <source>
        <strain evidence="1">Wuqing</strain>
    </source>
</reference>
<evidence type="ECO:0000313" key="2">
    <source>
        <dbReference type="Proteomes" id="UP000031668"/>
    </source>
</evidence>
<sequence>MFLNKSDTVNTNEYSSVICNSARIYVLPAKFNQTVIYQRNDVSYKAKSWRNIINYRFINKYMLHGTDTILESLYDLSNLSTINLNLCSSGIIIQIGVSNFASYA</sequence>
<dbReference type="Proteomes" id="UP000031668">
    <property type="component" value="Unassembled WGS sequence"/>
</dbReference>